<evidence type="ECO:0000256" key="3">
    <source>
        <dbReference type="ARBA" id="ARBA00022516"/>
    </source>
</evidence>
<dbReference type="InterPro" id="IPR002076">
    <property type="entry name" value="ELO_fam"/>
</dbReference>
<feature type="transmembrane region" description="Helical" evidence="12">
    <location>
        <begin position="41"/>
        <end position="58"/>
    </location>
</feature>
<dbReference type="EMBL" id="CAXAMM010025158">
    <property type="protein sequence ID" value="CAK9056557.1"/>
    <property type="molecule type" value="Genomic_DNA"/>
</dbReference>
<reference evidence="13 14" key="1">
    <citation type="submission" date="2024-02" db="EMBL/GenBank/DDBJ databases">
        <authorList>
            <person name="Chen Y."/>
            <person name="Shah S."/>
            <person name="Dougan E. K."/>
            <person name="Thang M."/>
            <person name="Chan C."/>
        </authorList>
    </citation>
    <scope>NUCLEOTIDE SEQUENCE [LARGE SCALE GENOMIC DNA]</scope>
</reference>
<accession>A0ABP0N0J6</accession>
<evidence type="ECO:0000256" key="2">
    <source>
        <dbReference type="ARBA" id="ARBA00007263"/>
    </source>
</evidence>
<dbReference type="EC" id="2.3.1.-" evidence="12"/>
<evidence type="ECO:0000256" key="7">
    <source>
        <dbReference type="ARBA" id="ARBA00022989"/>
    </source>
</evidence>
<keyword evidence="4 12" id="KW-0808">Transferase</keyword>
<evidence type="ECO:0000256" key="10">
    <source>
        <dbReference type="ARBA" id="ARBA00023160"/>
    </source>
</evidence>
<gene>
    <name evidence="13" type="ORF">SCF082_LOCUS30473</name>
</gene>
<evidence type="ECO:0000256" key="11">
    <source>
        <dbReference type="ARBA" id="ARBA00047375"/>
    </source>
</evidence>
<proteinExistence type="inferred from homology"/>
<feature type="transmembrane region" description="Helical" evidence="12">
    <location>
        <begin position="149"/>
        <end position="167"/>
    </location>
</feature>
<comment type="caution">
    <text evidence="13">The sequence shown here is derived from an EMBL/GenBank/DDBJ whole genome shotgun (WGS) entry which is preliminary data.</text>
</comment>
<dbReference type="PANTHER" id="PTHR11157:SF134">
    <property type="entry name" value="ELONGATION OF FATTY ACIDS PROTEIN 1-RELATED"/>
    <property type="match status" value="1"/>
</dbReference>
<evidence type="ECO:0000313" key="13">
    <source>
        <dbReference type="EMBL" id="CAK9056557.1"/>
    </source>
</evidence>
<keyword evidence="3 12" id="KW-0444">Lipid biosynthesis</keyword>
<evidence type="ECO:0000256" key="5">
    <source>
        <dbReference type="ARBA" id="ARBA00022692"/>
    </source>
</evidence>
<evidence type="ECO:0000256" key="1">
    <source>
        <dbReference type="ARBA" id="ARBA00004141"/>
    </source>
</evidence>
<dbReference type="Pfam" id="PF01151">
    <property type="entry name" value="ELO"/>
    <property type="match status" value="1"/>
</dbReference>
<dbReference type="Proteomes" id="UP001642464">
    <property type="component" value="Unassembled WGS sequence"/>
</dbReference>
<feature type="transmembrane region" description="Helical" evidence="12">
    <location>
        <begin position="70"/>
        <end position="90"/>
    </location>
</feature>
<dbReference type="PANTHER" id="PTHR11157">
    <property type="entry name" value="FATTY ACID ACYL TRANSFERASE-RELATED"/>
    <property type="match status" value="1"/>
</dbReference>
<keyword evidence="10 12" id="KW-0275">Fatty acid biosynthesis</keyword>
<keyword evidence="6 12" id="KW-0276">Fatty acid metabolism</keyword>
<name>A0ABP0N0J6_9DINO</name>
<evidence type="ECO:0000256" key="6">
    <source>
        <dbReference type="ARBA" id="ARBA00022832"/>
    </source>
</evidence>
<evidence type="ECO:0000313" key="14">
    <source>
        <dbReference type="Proteomes" id="UP001642464"/>
    </source>
</evidence>
<comment type="similarity">
    <text evidence="2 12">Belongs to the ELO family.</text>
</comment>
<feature type="transmembrane region" description="Helical" evidence="12">
    <location>
        <begin position="245"/>
        <end position="261"/>
    </location>
</feature>
<comment type="catalytic activity">
    <reaction evidence="11">
        <text>a very-long-chain acyl-CoA + malonyl-CoA + H(+) = a very-long-chain 3-oxoacyl-CoA + CO2 + CoA</text>
        <dbReference type="Rhea" id="RHEA:32727"/>
        <dbReference type="ChEBI" id="CHEBI:15378"/>
        <dbReference type="ChEBI" id="CHEBI:16526"/>
        <dbReference type="ChEBI" id="CHEBI:57287"/>
        <dbReference type="ChEBI" id="CHEBI:57384"/>
        <dbReference type="ChEBI" id="CHEBI:90725"/>
        <dbReference type="ChEBI" id="CHEBI:90736"/>
        <dbReference type="EC" id="2.3.1.199"/>
    </reaction>
</comment>
<evidence type="ECO:0000256" key="12">
    <source>
        <dbReference type="RuleBase" id="RU361115"/>
    </source>
</evidence>
<protein>
    <recommendedName>
        <fullName evidence="12">Elongation of fatty acids protein</fullName>
        <ecNumber evidence="12">2.3.1.-</ecNumber>
    </recommendedName>
</protein>
<feature type="transmembrane region" description="Helical" evidence="12">
    <location>
        <begin position="205"/>
        <end position="225"/>
    </location>
</feature>
<keyword evidence="14" id="KW-1185">Reference proteome</keyword>
<feature type="transmembrane region" description="Helical" evidence="12">
    <location>
        <begin position="173"/>
        <end position="193"/>
    </location>
</feature>
<evidence type="ECO:0000256" key="8">
    <source>
        <dbReference type="ARBA" id="ARBA00023098"/>
    </source>
</evidence>
<keyword evidence="9 12" id="KW-0472">Membrane</keyword>
<sequence length="282" mass="32360">RPFRPKLVFVGVDSLTRGRTQDMYYDFSWQDAPLSSKSSPFVAGALYLLTVLLLPSFVTSSCRQFATMWLPFHNGSLCLVSVVLFAGCLFESVCRLRKEGWGWLICEDPKAETAGPLYFWSYAFYVSKYVEFGDTFLLILKSGQRSKDFGLHLYHHALVPVITFFWLQYAMSLQFIGVLWNTLVHVMMYAYFAFKEAGFDMPFSFVVWCLQVVQFLCSFPCGAMVLREIWDSPFGDICAGQKTMWVSFGFNMSLLFLFGSIKRRRDKIDSGVVHSRLAAEEE</sequence>
<feature type="non-terminal residue" evidence="13">
    <location>
        <position position="1"/>
    </location>
</feature>
<evidence type="ECO:0000256" key="4">
    <source>
        <dbReference type="ARBA" id="ARBA00022679"/>
    </source>
</evidence>
<keyword evidence="7 12" id="KW-1133">Transmembrane helix</keyword>
<organism evidence="13 14">
    <name type="scientific">Durusdinium trenchii</name>
    <dbReference type="NCBI Taxonomy" id="1381693"/>
    <lineage>
        <taxon>Eukaryota</taxon>
        <taxon>Sar</taxon>
        <taxon>Alveolata</taxon>
        <taxon>Dinophyceae</taxon>
        <taxon>Suessiales</taxon>
        <taxon>Symbiodiniaceae</taxon>
        <taxon>Durusdinium</taxon>
    </lineage>
</organism>
<keyword evidence="5 12" id="KW-0812">Transmembrane</keyword>
<comment type="catalytic activity">
    <reaction evidence="12">
        <text>an acyl-CoA + malonyl-CoA + H(+) = a 3-oxoacyl-CoA + CO2 + CoA</text>
        <dbReference type="Rhea" id="RHEA:50252"/>
        <dbReference type="ChEBI" id="CHEBI:15378"/>
        <dbReference type="ChEBI" id="CHEBI:16526"/>
        <dbReference type="ChEBI" id="CHEBI:57287"/>
        <dbReference type="ChEBI" id="CHEBI:57384"/>
        <dbReference type="ChEBI" id="CHEBI:58342"/>
        <dbReference type="ChEBI" id="CHEBI:90726"/>
    </reaction>
    <physiologicalReaction direction="left-to-right" evidence="12">
        <dbReference type="Rhea" id="RHEA:50253"/>
    </physiologicalReaction>
</comment>
<keyword evidence="8 12" id="KW-0443">Lipid metabolism</keyword>
<comment type="subcellular location">
    <subcellularLocation>
        <location evidence="1">Membrane</location>
        <topology evidence="1">Multi-pass membrane protein</topology>
    </subcellularLocation>
</comment>
<evidence type="ECO:0000256" key="9">
    <source>
        <dbReference type="ARBA" id="ARBA00023136"/>
    </source>
</evidence>